<dbReference type="SUPFAM" id="SSF50249">
    <property type="entry name" value="Nucleic acid-binding proteins"/>
    <property type="match status" value="1"/>
</dbReference>
<dbReference type="EMBL" id="VSSQ01022615">
    <property type="protein sequence ID" value="MPM69046.1"/>
    <property type="molecule type" value="Genomic_DNA"/>
</dbReference>
<dbReference type="CDD" id="cd17748">
    <property type="entry name" value="BRCT_DNA_ligase_like"/>
    <property type="match status" value="1"/>
</dbReference>
<dbReference type="Pfam" id="PF14520">
    <property type="entry name" value="HHH_5"/>
    <property type="match status" value="1"/>
</dbReference>
<dbReference type="EC" id="6.5.1.2" evidence="2"/>
<accession>A0A645BUF5</accession>
<evidence type="ECO:0000313" key="2">
    <source>
        <dbReference type="EMBL" id="MPM69046.1"/>
    </source>
</evidence>
<gene>
    <name evidence="2" type="primary">ligA_40</name>
    <name evidence="2" type="ORF">SDC9_115990</name>
</gene>
<dbReference type="GO" id="GO:0006281">
    <property type="term" value="P:DNA repair"/>
    <property type="evidence" value="ECO:0007669"/>
    <property type="project" value="InterPro"/>
</dbReference>
<proteinExistence type="predicted"/>
<dbReference type="GO" id="GO:0003911">
    <property type="term" value="F:DNA ligase (NAD+) activity"/>
    <property type="evidence" value="ECO:0007669"/>
    <property type="project" value="UniProtKB-EC"/>
</dbReference>
<evidence type="ECO:0000259" key="1">
    <source>
        <dbReference type="PROSITE" id="PS50172"/>
    </source>
</evidence>
<organism evidence="2">
    <name type="scientific">bioreactor metagenome</name>
    <dbReference type="NCBI Taxonomy" id="1076179"/>
    <lineage>
        <taxon>unclassified sequences</taxon>
        <taxon>metagenomes</taxon>
        <taxon>ecological metagenomes</taxon>
    </lineage>
</organism>
<dbReference type="SMART" id="SM00292">
    <property type="entry name" value="BRCT"/>
    <property type="match status" value="1"/>
</dbReference>
<dbReference type="Gene3D" id="1.10.150.20">
    <property type="entry name" value="5' to 3' exonuclease, C-terminal subdomain"/>
    <property type="match status" value="2"/>
</dbReference>
<dbReference type="GO" id="GO:0006260">
    <property type="term" value="P:DNA replication"/>
    <property type="evidence" value="ECO:0007669"/>
    <property type="project" value="InterPro"/>
</dbReference>
<name>A0A645BUF5_9ZZZZ</name>
<sequence>MGTITPVAQVDPIEISGAIITYASLANYDLIKEKNININDIVEIQRRGDVIPHIEKVVTKISSGYILAPTHCPSCHTPLIQENKFLKCPNISKCPSQILGSLRLFCDTLEIKGISDKTIAKLYQLNLVKLPGDFYNLKVSDFENIAGLGNKSGTNIVNEIQSKKNLTLKQILDAAIIPNFSSQRIIQLINAGFNTPEKILNITVAQLEALSGIQITLAEKIYQGIQDRKDFIQSILNNIVIVKPKTINQESKIFGKNFAVTGDLSVPRKVLEEKIISLGGKLASSVTSNTNYLITNESESNSSKFKNAKKLGIKIISESEFNQLAE</sequence>
<dbReference type="SUPFAM" id="SSF47781">
    <property type="entry name" value="RuvA domain 2-like"/>
    <property type="match status" value="1"/>
</dbReference>
<dbReference type="InterPro" id="IPR004150">
    <property type="entry name" value="NAD_DNA_ligase_OB"/>
</dbReference>
<dbReference type="AlphaFoldDB" id="A0A645BUF5"/>
<feature type="domain" description="BRCT" evidence="1">
    <location>
        <begin position="248"/>
        <end position="326"/>
    </location>
</feature>
<dbReference type="InterPro" id="IPR036420">
    <property type="entry name" value="BRCT_dom_sf"/>
</dbReference>
<dbReference type="PROSITE" id="PS50172">
    <property type="entry name" value="BRCT"/>
    <property type="match status" value="1"/>
</dbReference>
<keyword evidence="2" id="KW-0436">Ligase</keyword>
<protein>
    <submittedName>
        <fullName evidence="2">DNA ligase</fullName>
        <ecNumber evidence="2">6.5.1.2</ecNumber>
    </submittedName>
</protein>
<dbReference type="SUPFAM" id="SSF52113">
    <property type="entry name" value="BRCT domain"/>
    <property type="match status" value="1"/>
</dbReference>
<dbReference type="Gene3D" id="3.40.50.10190">
    <property type="entry name" value="BRCT domain"/>
    <property type="match status" value="1"/>
</dbReference>
<dbReference type="Pfam" id="PF03120">
    <property type="entry name" value="OB_DNA_ligase"/>
    <property type="match status" value="1"/>
</dbReference>
<reference evidence="2" key="1">
    <citation type="submission" date="2019-08" db="EMBL/GenBank/DDBJ databases">
        <authorList>
            <person name="Kucharzyk K."/>
            <person name="Murdoch R.W."/>
            <person name="Higgins S."/>
            <person name="Loffler F."/>
        </authorList>
    </citation>
    <scope>NUCLEOTIDE SEQUENCE</scope>
</reference>
<dbReference type="Pfam" id="PF00533">
    <property type="entry name" value="BRCT"/>
    <property type="match status" value="1"/>
</dbReference>
<dbReference type="InterPro" id="IPR001357">
    <property type="entry name" value="BRCT_dom"/>
</dbReference>
<dbReference type="Gene3D" id="2.40.50.140">
    <property type="entry name" value="Nucleic acid-binding proteins"/>
    <property type="match status" value="1"/>
</dbReference>
<dbReference type="InterPro" id="IPR012340">
    <property type="entry name" value="NA-bd_OB-fold"/>
</dbReference>
<dbReference type="InterPro" id="IPR010994">
    <property type="entry name" value="RuvA_2-like"/>
</dbReference>
<comment type="caution">
    <text evidence="2">The sequence shown here is derived from an EMBL/GenBank/DDBJ whole genome shotgun (WGS) entry which is preliminary data.</text>
</comment>